<dbReference type="VEuPathDB" id="FungiDB:AO090009000181"/>
<feature type="compositionally biased region" description="Basic and acidic residues" evidence="1">
    <location>
        <begin position="263"/>
        <end position="279"/>
    </location>
</feature>
<dbReference type="AlphaFoldDB" id="A0A1S9D5L7"/>
<evidence type="ECO:0000313" key="2">
    <source>
        <dbReference type="EMBL" id="OOO04360.1"/>
    </source>
</evidence>
<dbReference type="Proteomes" id="UP000190312">
    <property type="component" value="Unassembled WGS sequence"/>
</dbReference>
<accession>A0A1S9D5L7</accession>
<organism evidence="2 3">
    <name type="scientific">Aspergillus oryzae</name>
    <name type="common">Yellow koji mold</name>
    <dbReference type="NCBI Taxonomy" id="5062"/>
    <lineage>
        <taxon>Eukaryota</taxon>
        <taxon>Fungi</taxon>
        <taxon>Dikarya</taxon>
        <taxon>Ascomycota</taxon>
        <taxon>Pezizomycotina</taxon>
        <taxon>Eurotiomycetes</taxon>
        <taxon>Eurotiomycetidae</taxon>
        <taxon>Eurotiales</taxon>
        <taxon>Aspergillaceae</taxon>
        <taxon>Aspergillus</taxon>
        <taxon>Aspergillus subgen. Circumdati</taxon>
    </lineage>
</organism>
<sequence>MPEECGGPSWARAVSFTLSKKQTVPGHLAKRGATTSPVFDFTFDYNTALAPGCRRVQCTNGFLECARLVNRFYGSSDQWYTKFKSLKFPAAQGTKYTEKLDQLVYHNPQICVYEGTKVGESLSVAMEGTTTVESHFGFSLIATWQPGKSFNVHQAAGFFHPDGETDVTFKIGGQGVLDTSQSLQGSTITEILGEASLAGKSIYKGWASFDLYRESSVSLRSGGGNSGAVAVDTYAESRIQSDWGRVLVNFPAGAVDSPLEGTSEGRRADDKVSTAEKDNISRPLAESPKGFIEVGTTTRVGIKMHLKFASPWLSDIDGELPDMSVSQSVYSRWHFEHDGAKSCLTTSLGTTMKSHLERGSYVGWKDKETKTFVQELAQAGERQCFTGDAATKRDRIERRQLVNPNFDPDLLVPGINLGDGGWNNMAARILCNGYGTQASVRDDDYYVFPISDQTSLARRDLLINASCGLQDAHCVGSDNKTWLVERQATTPRISQTPKKLNICRTQITGPKYPSYPKQSPNAVLGPQDFNSHWSTQNVIKYMHNSSQSCTNWAVGKFANSDIVWDKSTNIRHNQFYETEHPFEGQTISRFFNVHMTSVATVTRPCTWIVTWILSRAPWAGATTNVAQLMSYELESRDRQGRLAVFLTDSNWMKGAIVKGSSPIQTSRWDNLDLGDEQLAYLKELGMLFSYWNHPEVWQSFCDSYNGMRDVLLQFDNWYIANRGPSDLVGEWKKFNQLELKRIVERGKASAQYLKESRKPVPGFWGRGWTLKWQGLFTYFPGNLLYQFGTIKLDQTCVNLQ</sequence>
<reference evidence="2 3" key="1">
    <citation type="submission" date="2016-10" db="EMBL/GenBank/DDBJ databases">
        <title>Genome sequencing of Aspergillus oryzae BCC7051.</title>
        <authorList>
            <person name="Thammarongtham C."/>
            <person name="Vorapreeda T."/>
            <person name="Nookaew I."/>
            <person name="Srisuk T."/>
            <person name="Land M."/>
            <person name="Jeennor S."/>
            <person name="Laoteng K."/>
        </authorList>
    </citation>
    <scope>NUCLEOTIDE SEQUENCE [LARGE SCALE GENOMIC DNA]</scope>
    <source>
        <strain evidence="2 3">BCC7051</strain>
    </source>
</reference>
<evidence type="ECO:0000313" key="3">
    <source>
        <dbReference type="Proteomes" id="UP000190312"/>
    </source>
</evidence>
<dbReference type="eggNOG" id="ENOG502SM2C">
    <property type="taxonomic scope" value="Eukaryota"/>
</dbReference>
<comment type="caution">
    <text evidence="2">The sequence shown here is derived from an EMBL/GenBank/DDBJ whole genome shotgun (WGS) entry which is preliminary data.</text>
</comment>
<dbReference type="OrthoDB" id="4467385at2759"/>
<feature type="region of interest" description="Disordered" evidence="1">
    <location>
        <begin position="258"/>
        <end position="279"/>
    </location>
</feature>
<evidence type="ECO:0000256" key="1">
    <source>
        <dbReference type="SAM" id="MobiDB-lite"/>
    </source>
</evidence>
<proteinExistence type="predicted"/>
<gene>
    <name evidence="2" type="ORF">OAory_01052070</name>
</gene>
<name>A0A1S9D5L7_ASPOZ</name>
<protein>
    <submittedName>
        <fullName evidence="2">Uncharacterized protein</fullName>
    </submittedName>
</protein>
<dbReference type="EMBL" id="MKZY01000011">
    <property type="protein sequence ID" value="OOO04360.1"/>
    <property type="molecule type" value="Genomic_DNA"/>
</dbReference>